<dbReference type="PROSITE" id="PS51257">
    <property type="entry name" value="PROKAR_LIPOPROTEIN"/>
    <property type="match status" value="1"/>
</dbReference>
<feature type="transmembrane region" description="Helical" evidence="2">
    <location>
        <begin position="6"/>
        <end position="28"/>
    </location>
</feature>
<dbReference type="Proteomes" id="UP000252355">
    <property type="component" value="Unassembled WGS sequence"/>
</dbReference>
<comment type="caution">
    <text evidence="3">The sequence shown here is derived from an EMBL/GenBank/DDBJ whole genome shotgun (WGS) entry which is preliminary data.</text>
</comment>
<keyword evidence="2" id="KW-1133">Transmembrane helix</keyword>
<keyword evidence="2" id="KW-0472">Membrane</keyword>
<gene>
    <name evidence="3" type="ORF">OZSIB_3924</name>
</gene>
<evidence type="ECO:0000256" key="2">
    <source>
        <dbReference type="SAM" id="Phobius"/>
    </source>
</evidence>
<name>A0A367ZP02_9BACT</name>
<evidence type="ECO:0000256" key="1">
    <source>
        <dbReference type="SAM" id="MobiDB-lite"/>
    </source>
</evidence>
<organism evidence="3 4">
    <name type="scientific">Candidatus Ozemobacter sibiricus</name>
    <dbReference type="NCBI Taxonomy" id="2268124"/>
    <lineage>
        <taxon>Bacteria</taxon>
        <taxon>Candidatus Ozemobacteria</taxon>
        <taxon>Candidatus Ozemobacterales</taxon>
        <taxon>Candidatus Ozemobacteraceae</taxon>
        <taxon>Candidatus Ozemobacter</taxon>
    </lineage>
</organism>
<evidence type="ECO:0000313" key="4">
    <source>
        <dbReference type="Proteomes" id="UP000252355"/>
    </source>
</evidence>
<dbReference type="AlphaFoldDB" id="A0A367ZP02"/>
<feature type="transmembrane region" description="Helical" evidence="2">
    <location>
        <begin position="35"/>
        <end position="57"/>
    </location>
</feature>
<protein>
    <submittedName>
        <fullName evidence="3">Uncharacterized protein</fullName>
    </submittedName>
</protein>
<sequence>MFPRFPAPCLACSVWGFGCLLVGLVFLLAMSKVALAFLTGLIEWFFGVIQLVVMGVVSTLAGLSPWAAVPLGLTLLFVLFWMVRGYAERRQWRGLERVREEFVPLQRLLRTRGLHTYLAQLDKVRLKLFAERDRVEAVQGLLDEELPRIEARLGELNELLGQAAQEDERAEFRALMRDLAGNSARLRARRGDLEQFARAQVRVASRLNLLRQRLTEVPAGSGDLQPILADLDSISLMEDLFHDGPATGPSLPEETASPPPAARPRQEA</sequence>
<keyword evidence="2" id="KW-0812">Transmembrane</keyword>
<proteinExistence type="predicted"/>
<reference evidence="3 4" key="1">
    <citation type="submission" date="2018-05" db="EMBL/GenBank/DDBJ databases">
        <title>A metagenomic window into the 2 km-deep terrestrial subsurface aquifer revealed taxonomically and functionally diverse microbial community comprising novel uncultured bacterial lineages.</title>
        <authorList>
            <person name="Kadnikov V.V."/>
            <person name="Mardanov A.V."/>
            <person name="Beletsky A.V."/>
            <person name="Banks D."/>
            <person name="Pimenov N.V."/>
            <person name="Frank Y.A."/>
            <person name="Karnachuk O.V."/>
            <person name="Ravin N.V."/>
        </authorList>
    </citation>
    <scope>NUCLEOTIDE SEQUENCE [LARGE SCALE GENOMIC DNA]</scope>
    <source>
        <strain evidence="3">BY5</strain>
    </source>
</reference>
<dbReference type="EMBL" id="QOQW01000010">
    <property type="protein sequence ID" value="RCK79770.1"/>
    <property type="molecule type" value="Genomic_DNA"/>
</dbReference>
<evidence type="ECO:0000313" key="3">
    <source>
        <dbReference type="EMBL" id="RCK79770.1"/>
    </source>
</evidence>
<accession>A0A367ZP02</accession>
<feature type="transmembrane region" description="Helical" evidence="2">
    <location>
        <begin position="63"/>
        <end position="83"/>
    </location>
</feature>
<feature type="region of interest" description="Disordered" evidence="1">
    <location>
        <begin position="239"/>
        <end position="268"/>
    </location>
</feature>